<dbReference type="AlphaFoldDB" id="A0A975XTY8"/>
<evidence type="ECO:0000256" key="4">
    <source>
        <dbReference type="SAM" id="MobiDB-lite"/>
    </source>
</evidence>
<organism evidence="5 6">
    <name type="scientific">Azospira inquinata</name>
    <dbReference type="NCBI Taxonomy" id="2785627"/>
    <lineage>
        <taxon>Bacteria</taxon>
        <taxon>Pseudomonadati</taxon>
        <taxon>Pseudomonadota</taxon>
        <taxon>Betaproteobacteria</taxon>
        <taxon>Rhodocyclales</taxon>
        <taxon>Rhodocyclaceae</taxon>
        <taxon>Azospira</taxon>
    </lineage>
</organism>
<dbReference type="PROSITE" id="PS50088">
    <property type="entry name" value="ANK_REPEAT"/>
    <property type="match status" value="3"/>
</dbReference>
<evidence type="ECO:0000256" key="1">
    <source>
        <dbReference type="ARBA" id="ARBA00022737"/>
    </source>
</evidence>
<protein>
    <submittedName>
        <fullName evidence="5">Ankyrin repeat domain-containing protein</fullName>
    </submittedName>
</protein>
<keyword evidence="1" id="KW-0677">Repeat</keyword>
<dbReference type="InterPro" id="IPR002110">
    <property type="entry name" value="Ankyrin_rpt"/>
</dbReference>
<dbReference type="KEGG" id="aiq:Azoinq_10240"/>
<feature type="repeat" description="ANK" evidence="3">
    <location>
        <begin position="123"/>
        <end position="155"/>
    </location>
</feature>
<evidence type="ECO:0000256" key="2">
    <source>
        <dbReference type="ARBA" id="ARBA00023043"/>
    </source>
</evidence>
<evidence type="ECO:0000256" key="3">
    <source>
        <dbReference type="PROSITE-ProRule" id="PRU00023"/>
    </source>
</evidence>
<gene>
    <name evidence="5" type="ORF">Azoinq_10240</name>
</gene>
<dbReference type="Proteomes" id="UP000683428">
    <property type="component" value="Chromosome"/>
</dbReference>
<keyword evidence="6" id="KW-1185">Reference proteome</keyword>
<dbReference type="PANTHER" id="PTHR24171">
    <property type="entry name" value="ANKYRIN REPEAT DOMAIN-CONTAINING PROTEIN 39-RELATED"/>
    <property type="match status" value="1"/>
</dbReference>
<proteinExistence type="predicted"/>
<dbReference type="EMBL" id="CP064782">
    <property type="protein sequence ID" value="QWT48243.1"/>
    <property type="molecule type" value="Genomic_DNA"/>
</dbReference>
<evidence type="ECO:0000313" key="5">
    <source>
        <dbReference type="EMBL" id="QWT48243.1"/>
    </source>
</evidence>
<dbReference type="PANTHER" id="PTHR24171:SF8">
    <property type="entry name" value="BRCA1-ASSOCIATED RING DOMAIN PROTEIN 1"/>
    <property type="match status" value="1"/>
</dbReference>
<dbReference type="Pfam" id="PF00023">
    <property type="entry name" value="Ank"/>
    <property type="match status" value="1"/>
</dbReference>
<reference evidence="5" key="1">
    <citation type="submission" date="2020-11" db="EMBL/GenBank/DDBJ databases">
        <title>Azospira inquinata sp. nov.</title>
        <authorList>
            <person name="Moe W.M."/>
            <person name="Mikes M.C."/>
        </authorList>
    </citation>
    <scope>NUCLEOTIDE SEQUENCE</scope>
    <source>
        <strain evidence="5">Azo-3</strain>
    </source>
</reference>
<accession>A0A975XTY8</accession>
<sequence length="350" mass="37918">MKVFLQGKGQGLAWTLPFLLVWGGTAGAQDSTLLQGANRPSVARPASASQPEPMVLPDPVRFGHAMELGDMFQARRWLEGGLDPEFEADRIGTGLMIGAWSGNIPLMELFLAHGGTVEHRNSLGETALLLAAWKGQIGAVSWLLDHGAAVNRPNGQWTALHYGAFAGHQEVVDLLLARGGDINARSPNGSSVLMMAVYDGHEAMAKHLLERGADPKVRNEWGDGALEWAVKFDHMTLARAISSPEEFAAVANRPRSDWGLARRSEQAPAELERLLQIRRAMQAKGYNVERIDGRIAAARAKYARISSQALPPSAMALEISAKRANPKDQSTRLVGQDSRSGRTKKAKTTP</sequence>
<keyword evidence="2 3" id="KW-0040">ANK repeat</keyword>
<evidence type="ECO:0000313" key="6">
    <source>
        <dbReference type="Proteomes" id="UP000683428"/>
    </source>
</evidence>
<feature type="region of interest" description="Disordered" evidence="4">
    <location>
        <begin position="318"/>
        <end position="350"/>
    </location>
</feature>
<feature type="repeat" description="ANK" evidence="3">
    <location>
        <begin position="155"/>
        <end position="187"/>
    </location>
</feature>
<name>A0A975XTY8_9RHOO</name>
<dbReference type="Pfam" id="PF12796">
    <property type="entry name" value="Ank_2"/>
    <property type="match status" value="1"/>
</dbReference>
<dbReference type="RefSeq" id="WP_216129400.1">
    <property type="nucleotide sequence ID" value="NZ_CP064782.1"/>
</dbReference>
<dbReference type="SMART" id="SM00248">
    <property type="entry name" value="ANK"/>
    <property type="match status" value="4"/>
</dbReference>
<feature type="compositionally biased region" description="Basic residues" evidence="4">
    <location>
        <begin position="341"/>
        <end position="350"/>
    </location>
</feature>
<feature type="repeat" description="ANK" evidence="3">
    <location>
        <begin position="188"/>
        <end position="220"/>
    </location>
</feature>
<dbReference type="PROSITE" id="PS50297">
    <property type="entry name" value="ANK_REP_REGION"/>
    <property type="match status" value="3"/>
</dbReference>